<protein>
    <submittedName>
        <fullName evidence="1">Uncharacterized protein</fullName>
    </submittedName>
</protein>
<reference evidence="1 2" key="1">
    <citation type="submission" date="2015-04" db="EMBL/GenBank/DDBJ databases">
        <authorList>
            <person name="Hodson T.S."/>
            <person name="Hyde J.R."/>
            <person name="Schouten J.T."/>
            <person name="Crockett J.T."/>
            <person name="Smith T.A."/>
            <person name="Merrill B.D."/>
            <person name="Crook M.B."/>
            <person name="Griffitts J.S."/>
            <person name="Burnett S.H."/>
            <person name="Grose J.H."/>
            <person name="Breakwell D.P."/>
        </authorList>
    </citation>
    <scope>NUCLEOTIDE SEQUENCE [LARGE SCALE GENOMIC DNA]</scope>
</reference>
<dbReference type="OrthoDB" id="37550at10239"/>
<dbReference type="RefSeq" id="YP_009212622.1">
    <property type="nucleotide sequence ID" value="NC_028945.1"/>
</dbReference>
<name>A0A0F6WD07_9CAUD</name>
<proteinExistence type="predicted"/>
<evidence type="ECO:0000313" key="1">
    <source>
        <dbReference type="EMBL" id="AKF13645.1"/>
    </source>
</evidence>
<keyword evidence="2" id="KW-1185">Reference proteome</keyword>
<dbReference type="Proteomes" id="UP000202958">
    <property type="component" value="Segment"/>
</dbReference>
<dbReference type="GeneID" id="26639117"/>
<organism evidence="1 2">
    <name type="scientific">Sinorhizobium phage phiN3</name>
    <dbReference type="NCBI Taxonomy" id="1647405"/>
    <lineage>
        <taxon>Viruses</taxon>
        <taxon>Duplodnaviria</taxon>
        <taxon>Heunggongvirae</taxon>
        <taxon>Uroviricota</taxon>
        <taxon>Caudoviricetes</taxon>
        <taxon>Emdodecavirus</taxon>
        <taxon>Emdodecavirus N3</taxon>
    </lineage>
</organism>
<sequence>MRSLEEMLADVHGMIEANSNEEMYIWQTWHEKHGYSWKQEHGFLVTVGQLMDRPICISVMFVKVKEKLIMFWHATSVLVDYDMIAEWLKENLPDAYHCRSDAMNAHIVMHTL</sequence>
<gene>
    <name evidence="1" type="ORF">PHIN3_382</name>
</gene>
<dbReference type="EMBL" id="KR052482">
    <property type="protein sequence ID" value="AKF13645.1"/>
    <property type="molecule type" value="Genomic_DNA"/>
</dbReference>
<accession>A0A0F6WD07</accession>
<dbReference type="KEGG" id="vg:26639117"/>
<evidence type="ECO:0000313" key="2">
    <source>
        <dbReference type="Proteomes" id="UP000202958"/>
    </source>
</evidence>